<accession>A0A0K6GUI7</accession>
<gene>
    <name evidence="1" type="ORF">Ga0061064_0013</name>
</gene>
<dbReference type="AlphaFoldDB" id="A0A0K6GUI7"/>
<reference evidence="2" key="1">
    <citation type="submission" date="2015-08" db="EMBL/GenBank/DDBJ databases">
        <authorList>
            <person name="Varghese N."/>
        </authorList>
    </citation>
    <scope>NUCLEOTIDE SEQUENCE [LARGE SCALE GENOMIC DNA]</scope>
    <source>
        <strain evidence="2">DSM 27808</strain>
    </source>
</reference>
<organism evidence="1 2">
    <name type="scientific">Pseudidiomarina woesei</name>
    <dbReference type="NCBI Taxonomy" id="1381080"/>
    <lineage>
        <taxon>Bacteria</taxon>
        <taxon>Pseudomonadati</taxon>
        <taxon>Pseudomonadota</taxon>
        <taxon>Gammaproteobacteria</taxon>
        <taxon>Alteromonadales</taxon>
        <taxon>Idiomarinaceae</taxon>
        <taxon>Pseudidiomarina</taxon>
    </lineage>
</organism>
<dbReference type="RefSeq" id="WP_245622142.1">
    <property type="nucleotide sequence ID" value="NZ_CYHB01000001.1"/>
</dbReference>
<keyword evidence="2" id="KW-1185">Reference proteome</keyword>
<evidence type="ECO:0000313" key="2">
    <source>
        <dbReference type="Proteomes" id="UP000182598"/>
    </source>
</evidence>
<name>A0A0K6GUI7_9GAMM</name>
<proteinExistence type="predicted"/>
<evidence type="ECO:0000313" key="1">
    <source>
        <dbReference type="EMBL" id="CUA82396.1"/>
    </source>
</evidence>
<dbReference type="Proteomes" id="UP000182598">
    <property type="component" value="Unassembled WGS sequence"/>
</dbReference>
<sequence length="215" mass="24424">MSTSSHMSVHGPLIELLLAGQFICAITNEEFFAKLQRDDVRESIDDYLKPLNRRVASNDDNSVYFLAYRDIDDPAREHLKQQLAVVMSSLLPLLEWLTYVQEAMGSDGILTAGDTLKLQELVVKTEDNPSLRQRLQNLASDKFFGSSADSVDAQAKQVAKRLVEHGYLQQPHSSRLYFTVTGKIDYLLELVRFIKDEENIPLDDYQNSQAQTELL</sequence>
<protein>
    <submittedName>
        <fullName evidence="1">Uncharacterized protein</fullName>
    </submittedName>
</protein>
<dbReference type="EMBL" id="CYHB01000001">
    <property type="protein sequence ID" value="CUA82396.1"/>
    <property type="molecule type" value="Genomic_DNA"/>
</dbReference>